<dbReference type="InterPro" id="IPR005818">
    <property type="entry name" value="Histone_H1/H5_H15"/>
</dbReference>
<proteinExistence type="inferred from homology"/>
<dbReference type="CDD" id="cd00073">
    <property type="entry name" value="H15"/>
    <property type="match status" value="1"/>
</dbReference>
<dbReference type="InterPro" id="IPR036390">
    <property type="entry name" value="WH_DNA-bd_sf"/>
</dbReference>
<evidence type="ECO:0000256" key="1">
    <source>
        <dbReference type="ARBA" id="ARBA00004123"/>
    </source>
</evidence>
<organism evidence="10 11">
    <name type="scientific">Necator americanus</name>
    <name type="common">Human hookworm</name>
    <dbReference type="NCBI Taxonomy" id="51031"/>
    <lineage>
        <taxon>Eukaryota</taxon>
        <taxon>Metazoa</taxon>
        <taxon>Ecdysozoa</taxon>
        <taxon>Nematoda</taxon>
        <taxon>Chromadorea</taxon>
        <taxon>Rhabditida</taxon>
        <taxon>Rhabditina</taxon>
        <taxon>Rhabditomorpha</taxon>
        <taxon>Strongyloidea</taxon>
        <taxon>Ancylostomatidae</taxon>
        <taxon>Bunostominae</taxon>
        <taxon>Necator</taxon>
    </lineage>
</organism>
<dbReference type="Pfam" id="PF00538">
    <property type="entry name" value="Linker_histone"/>
    <property type="match status" value="1"/>
</dbReference>
<evidence type="ECO:0000313" key="10">
    <source>
        <dbReference type="EMBL" id="KAK6732397.1"/>
    </source>
</evidence>
<reference evidence="10 11" key="1">
    <citation type="submission" date="2023-08" db="EMBL/GenBank/DDBJ databases">
        <title>A Necator americanus chromosomal reference genome.</title>
        <authorList>
            <person name="Ilik V."/>
            <person name="Petrzelkova K.J."/>
            <person name="Pardy F."/>
            <person name="Fuh T."/>
            <person name="Niatou-Singa F.S."/>
            <person name="Gouil Q."/>
            <person name="Baker L."/>
            <person name="Ritchie M.E."/>
            <person name="Jex A.R."/>
            <person name="Gazzola D."/>
            <person name="Li H."/>
            <person name="Toshio Fujiwara R."/>
            <person name="Zhan B."/>
            <person name="Aroian R.V."/>
            <person name="Pafco B."/>
            <person name="Schwarz E.M."/>
        </authorList>
    </citation>
    <scope>NUCLEOTIDE SEQUENCE [LARGE SCALE GENOMIC DNA]</scope>
    <source>
        <strain evidence="10 11">Aroian</strain>
        <tissue evidence="10">Whole animal</tissue>
    </source>
</reference>
<protein>
    <recommendedName>
        <fullName evidence="9">H15 domain-containing protein</fullName>
    </recommendedName>
</protein>
<dbReference type="PANTHER" id="PTHR11467">
    <property type="entry name" value="HISTONE H1"/>
    <property type="match status" value="1"/>
</dbReference>
<evidence type="ECO:0000256" key="4">
    <source>
        <dbReference type="ARBA" id="ARBA00022990"/>
    </source>
</evidence>
<evidence type="ECO:0000256" key="8">
    <source>
        <dbReference type="SAM" id="MobiDB-lite"/>
    </source>
</evidence>
<evidence type="ECO:0000256" key="3">
    <source>
        <dbReference type="ARBA" id="ARBA00022454"/>
    </source>
</evidence>
<dbReference type="SUPFAM" id="SSF46785">
    <property type="entry name" value="Winged helix' DNA-binding domain"/>
    <property type="match status" value="1"/>
</dbReference>
<dbReference type="PANTHER" id="PTHR11467:SF36">
    <property type="entry name" value="HISTONE 24-RELATED"/>
    <property type="match status" value="1"/>
</dbReference>
<dbReference type="SMART" id="SM00526">
    <property type="entry name" value="H15"/>
    <property type="match status" value="1"/>
</dbReference>
<feature type="domain" description="H15" evidence="9">
    <location>
        <begin position="47"/>
        <end position="123"/>
    </location>
</feature>
<keyword evidence="4" id="KW-0007">Acetylation</keyword>
<evidence type="ECO:0000313" key="11">
    <source>
        <dbReference type="Proteomes" id="UP001303046"/>
    </source>
</evidence>
<dbReference type="InterPro" id="IPR036388">
    <property type="entry name" value="WH-like_DNA-bd_sf"/>
</dbReference>
<sequence length="200" mass="21248">MDPMVITARKVGERKLRCSVMSVAAISASSPDAPKARAPRKPRTAPEHPTYAIMINEAITQLKGKSGSSGPTILKYITQHYKLGDNVTMINGNLKRALTRGVAKGELKQLGGTGGTPSFKVVSDRAQKKTATPRVKKPVAKNATDEPKVGKKAVATKPNAEEKAKSPAIETVPKVKGKRTVKSKAVKSVKSVAKPTVTKT</sequence>
<evidence type="ECO:0000256" key="6">
    <source>
        <dbReference type="ARBA" id="ARBA00023242"/>
    </source>
</evidence>
<comment type="similarity">
    <text evidence="7">Belongs to the histone H1/H5 family.</text>
</comment>
<dbReference type="Proteomes" id="UP001303046">
    <property type="component" value="Unassembled WGS sequence"/>
</dbReference>
<comment type="caution">
    <text evidence="10">The sequence shown here is derived from an EMBL/GenBank/DDBJ whole genome shotgun (WGS) entry which is preliminary data.</text>
</comment>
<dbReference type="InterPro" id="IPR005819">
    <property type="entry name" value="H1/H5"/>
</dbReference>
<feature type="region of interest" description="Disordered" evidence="8">
    <location>
        <begin position="125"/>
        <end position="200"/>
    </location>
</feature>
<evidence type="ECO:0000259" key="9">
    <source>
        <dbReference type="PROSITE" id="PS51504"/>
    </source>
</evidence>
<evidence type="ECO:0000256" key="5">
    <source>
        <dbReference type="ARBA" id="ARBA00023125"/>
    </source>
</evidence>
<evidence type="ECO:0000256" key="2">
    <source>
        <dbReference type="ARBA" id="ARBA00004286"/>
    </source>
</evidence>
<accession>A0ABR1C1G8</accession>
<dbReference type="EMBL" id="JAVFWL010000002">
    <property type="protein sequence ID" value="KAK6732397.1"/>
    <property type="molecule type" value="Genomic_DNA"/>
</dbReference>
<keyword evidence="3 7" id="KW-0158">Chromosome</keyword>
<feature type="compositionally biased region" description="Basic residues" evidence="8">
    <location>
        <begin position="175"/>
        <end position="187"/>
    </location>
</feature>
<dbReference type="PROSITE" id="PS51504">
    <property type="entry name" value="H15"/>
    <property type="match status" value="1"/>
</dbReference>
<comment type="subcellular location">
    <subcellularLocation>
        <location evidence="2">Chromosome</location>
    </subcellularLocation>
    <subcellularLocation>
        <location evidence="1 7">Nucleus</location>
    </subcellularLocation>
</comment>
<dbReference type="PRINTS" id="PR00624">
    <property type="entry name" value="HISTONEH5"/>
</dbReference>
<keyword evidence="6 7" id="KW-0539">Nucleus</keyword>
<dbReference type="Gene3D" id="1.10.10.10">
    <property type="entry name" value="Winged helix-like DNA-binding domain superfamily/Winged helix DNA-binding domain"/>
    <property type="match status" value="1"/>
</dbReference>
<name>A0ABR1C1G8_NECAM</name>
<keyword evidence="5 7" id="KW-0238">DNA-binding</keyword>
<keyword evidence="11" id="KW-1185">Reference proteome</keyword>
<evidence type="ECO:0000256" key="7">
    <source>
        <dbReference type="RuleBase" id="RU003894"/>
    </source>
</evidence>
<feature type="compositionally biased region" description="Low complexity" evidence="8">
    <location>
        <begin position="188"/>
        <end position="200"/>
    </location>
</feature>
<gene>
    <name evidence="10" type="primary">Necator_chrII.g4444</name>
    <name evidence="10" type="ORF">RB195_016652</name>
</gene>